<evidence type="ECO:0000256" key="4">
    <source>
        <dbReference type="PROSITE-ProRule" id="PRU00134"/>
    </source>
</evidence>
<sequence length="601" mass="66693">MSDEALEQSPQSIPQWQLSIVGDTPKDLWTEVATWLDPPDIVSLQKACRALNRSLYQKSVWITALRQMCRDHSLFFPSYPVDRMTLDRLQRAAMGPYRFKTLVDRNATFAGHAEDAPDLNPAYDVRSSTEAAPMAKAGCSYLVPGGRFLFTFNCKELVLWDLGIVGSNQKVKAPLIRLAQVQFKAGAFLGMTNGVLAVSAVAEDKLRVAVAGGKGTVTVKAYDLGPFNSHTPSFRPLGKLSIDVSHINQAHTQQVLIEGHRVIIQPGGSGSPEFVIWEILLSKYAVIRVEDPHVTPMGWELNKIYIHEALIEFRSTNLRIWDIPPDFVETFGRDLNPEIVISLAYRQQLLLAHSVTIHYPPLNDEGHPPFRRAMAAVTNPHQAALPLVFDVLWEYGEEVQGFMRYHLDFTRNPLREISAALTPTLKRTFPAGYAIVGNPNLTGLFAPADFSVSLVKATMKAMGSGVDRMLRSVRDYVYTTKGPEAELNVCSRPQCRKRERALSTFKFCSACHLAMYCGSVCQKAHWKSHKPVCKKQEGYSSGVTAPPVRLVKLVSTSLVMLPSRIIVGMCPASGRMVMAVQNLGGEDERHIGVLVVCDYLS</sequence>
<dbReference type="SUPFAM" id="SSF144232">
    <property type="entry name" value="HIT/MYND zinc finger-like"/>
    <property type="match status" value="1"/>
</dbReference>
<dbReference type="InterPro" id="IPR002893">
    <property type="entry name" value="Znf_MYND"/>
</dbReference>
<keyword evidence="1" id="KW-0479">Metal-binding</keyword>
<comment type="caution">
    <text evidence="6">The sequence shown here is derived from an EMBL/GenBank/DDBJ whole genome shotgun (WGS) entry which is preliminary data.</text>
</comment>
<evidence type="ECO:0000256" key="3">
    <source>
        <dbReference type="ARBA" id="ARBA00022833"/>
    </source>
</evidence>
<dbReference type="Pfam" id="PF01753">
    <property type="entry name" value="zf-MYND"/>
    <property type="match status" value="1"/>
</dbReference>
<dbReference type="OrthoDB" id="2901870at2759"/>
<evidence type="ECO:0000313" key="6">
    <source>
        <dbReference type="EMBL" id="KAF5317119.1"/>
    </source>
</evidence>
<keyword evidence="7" id="KW-1185">Reference proteome</keyword>
<organism evidence="6 7">
    <name type="scientific">Ephemerocybe angulata</name>
    <dbReference type="NCBI Taxonomy" id="980116"/>
    <lineage>
        <taxon>Eukaryota</taxon>
        <taxon>Fungi</taxon>
        <taxon>Dikarya</taxon>
        <taxon>Basidiomycota</taxon>
        <taxon>Agaricomycotina</taxon>
        <taxon>Agaricomycetes</taxon>
        <taxon>Agaricomycetidae</taxon>
        <taxon>Agaricales</taxon>
        <taxon>Agaricineae</taxon>
        <taxon>Psathyrellaceae</taxon>
        <taxon>Ephemerocybe</taxon>
    </lineage>
</organism>
<keyword evidence="2 4" id="KW-0863">Zinc-finger</keyword>
<dbReference type="InterPro" id="IPR036047">
    <property type="entry name" value="F-box-like_dom_sf"/>
</dbReference>
<protein>
    <recommendedName>
        <fullName evidence="5">MYND-type domain-containing protein</fullName>
    </recommendedName>
</protein>
<accession>A0A8H5B5F6</accession>
<dbReference type="SUPFAM" id="SSF81383">
    <property type="entry name" value="F-box domain"/>
    <property type="match status" value="1"/>
</dbReference>
<reference evidence="6 7" key="1">
    <citation type="journal article" date="2020" name="ISME J.">
        <title>Uncovering the hidden diversity of litter-decomposition mechanisms in mushroom-forming fungi.</title>
        <authorList>
            <person name="Floudas D."/>
            <person name="Bentzer J."/>
            <person name="Ahren D."/>
            <person name="Johansson T."/>
            <person name="Persson P."/>
            <person name="Tunlid A."/>
        </authorList>
    </citation>
    <scope>NUCLEOTIDE SEQUENCE [LARGE SCALE GENOMIC DNA]</scope>
    <source>
        <strain evidence="6 7">CBS 175.51</strain>
    </source>
</reference>
<evidence type="ECO:0000313" key="7">
    <source>
        <dbReference type="Proteomes" id="UP000541558"/>
    </source>
</evidence>
<dbReference type="AlphaFoldDB" id="A0A8H5B5F6"/>
<keyword evidence="3" id="KW-0862">Zinc</keyword>
<dbReference type="Proteomes" id="UP000541558">
    <property type="component" value="Unassembled WGS sequence"/>
</dbReference>
<evidence type="ECO:0000256" key="1">
    <source>
        <dbReference type="ARBA" id="ARBA00022723"/>
    </source>
</evidence>
<dbReference type="Gene3D" id="6.10.140.2220">
    <property type="match status" value="1"/>
</dbReference>
<dbReference type="EMBL" id="JAACJK010000219">
    <property type="protein sequence ID" value="KAF5317119.1"/>
    <property type="molecule type" value="Genomic_DNA"/>
</dbReference>
<gene>
    <name evidence="6" type="ORF">D9611_003504</name>
</gene>
<proteinExistence type="predicted"/>
<evidence type="ECO:0000256" key="2">
    <source>
        <dbReference type="ARBA" id="ARBA00022771"/>
    </source>
</evidence>
<dbReference type="PROSITE" id="PS50865">
    <property type="entry name" value="ZF_MYND_2"/>
    <property type="match status" value="1"/>
</dbReference>
<dbReference type="GO" id="GO:0008270">
    <property type="term" value="F:zinc ion binding"/>
    <property type="evidence" value="ECO:0007669"/>
    <property type="project" value="UniProtKB-KW"/>
</dbReference>
<evidence type="ECO:0000259" key="5">
    <source>
        <dbReference type="PROSITE" id="PS50865"/>
    </source>
</evidence>
<feature type="domain" description="MYND-type" evidence="5">
    <location>
        <begin position="492"/>
        <end position="533"/>
    </location>
</feature>
<name>A0A8H5B5F6_9AGAR</name>